<dbReference type="EnsemblMetazoa" id="CapteT140761">
    <property type="protein sequence ID" value="CapteP140761"/>
    <property type="gene ID" value="CapteG140761"/>
</dbReference>
<dbReference type="HOGENOM" id="CLU_077764_0_0_1"/>
<dbReference type="Proteomes" id="UP000014760">
    <property type="component" value="Unassembled WGS sequence"/>
</dbReference>
<evidence type="ECO:0000259" key="1">
    <source>
        <dbReference type="PROSITE" id="PS50097"/>
    </source>
</evidence>
<reference evidence="4" key="1">
    <citation type="submission" date="2012-12" db="EMBL/GenBank/DDBJ databases">
        <authorList>
            <person name="Hellsten U."/>
            <person name="Grimwood J."/>
            <person name="Chapman J.A."/>
            <person name="Shapiro H."/>
            <person name="Aerts A."/>
            <person name="Otillar R.P."/>
            <person name="Terry A.Y."/>
            <person name="Boore J.L."/>
            <person name="Simakov O."/>
            <person name="Marletaz F."/>
            <person name="Cho S.-J."/>
            <person name="Edsinger-Gonzales E."/>
            <person name="Havlak P."/>
            <person name="Kuo D.-H."/>
            <person name="Larsson T."/>
            <person name="Lv J."/>
            <person name="Arendt D."/>
            <person name="Savage R."/>
            <person name="Osoegawa K."/>
            <person name="de Jong P."/>
            <person name="Lindberg D.R."/>
            <person name="Seaver E.C."/>
            <person name="Weisblat D.A."/>
            <person name="Putnam N.H."/>
            <person name="Grigoriev I.V."/>
            <person name="Rokhsar D.S."/>
        </authorList>
    </citation>
    <scope>NUCLEOTIDE SEQUENCE</scope>
    <source>
        <strain evidence="4">I ESC-2004</strain>
    </source>
</reference>
<dbReference type="CDD" id="cd18494">
    <property type="entry name" value="BACK_BTBD19"/>
    <property type="match status" value="1"/>
</dbReference>
<proteinExistence type="predicted"/>
<evidence type="ECO:0000313" key="4">
    <source>
        <dbReference type="Proteomes" id="UP000014760"/>
    </source>
</evidence>
<dbReference type="OMA" id="AWRFHAL"/>
<dbReference type="EMBL" id="KB303281">
    <property type="protein sequence ID" value="ELU03333.1"/>
    <property type="molecule type" value="Genomic_DNA"/>
</dbReference>
<dbReference type="SMART" id="SM00875">
    <property type="entry name" value="BACK"/>
    <property type="match status" value="1"/>
</dbReference>
<reference evidence="3" key="3">
    <citation type="submission" date="2015-06" db="UniProtKB">
        <authorList>
            <consortium name="EnsemblMetazoa"/>
        </authorList>
    </citation>
    <scope>IDENTIFICATION</scope>
</reference>
<dbReference type="InterPro" id="IPR042846">
    <property type="entry name" value="BTBD19"/>
</dbReference>
<name>R7UHP7_CAPTE</name>
<accession>R7UHP7</accession>
<feature type="non-terminal residue" evidence="2">
    <location>
        <position position="1"/>
    </location>
</feature>
<sequence length="263" mass="29611">SDIRFVIGPNRKTIYAHRCILAARCEVFKVMFSEQAASKDNHADVPFVMSDTTAEVFLPLLEYIYTNCVTLTQKNCIEVLGSSMEYGLEGLRQACINWLIARISDATACEILQAGVTYNQDQLKDAAVQYIASNTAKVFQSKGFNELSDTALSYILKCNKLMMDEMEIVKHVTDWSTVNSVVLNKPVAQIAKRVNGLIRLPLLSPQELRNVEENNDNKLLAVDSFAYAWKCHALQSWDQHNPLTTLRTGTLPRDFYKAMKSST</sequence>
<dbReference type="Gene3D" id="1.25.40.420">
    <property type="match status" value="1"/>
</dbReference>
<dbReference type="InterPro" id="IPR011705">
    <property type="entry name" value="BACK"/>
</dbReference>
<evidence type="ECO:0000313" key="2">
    <source>
        <dbReference type="EMBL" id="ELU03333.1"/>
    </source>
</evidence>
<dbReference type="PANTHER" id="PTHR46965">
    <property type="entry name" value="BTB/POZ DOMAIN-CONTAINING PROTEIN 19"/>
    <property type="match status" value="1"/>
</dbReference>
<dbReference type="STRING" id="283909.R7UHP7"/>
<dbReference type="AlphaFoldDB" id="R7UHP7"/>
<dbReference type="InterPro" id="IPR011333">
    <property type="entry name" value="SKP1/BTB/POZ_sf"/>
</dbReference>
<organism evidence="2">
    <name type="scientific">Capitella teleta</name>
    <name type="common">Polychaete worm</name>
    <dbReference type="NCBI Taxonomy" id="283909"/>
    <lineage>
        <taxon>Eukaryota</taxon>
        <taxon>Metazoa</taxon>
        <taxon>Spiralia</taxon>
        <taxon>Lophotrochozoa</taxon>
        <taxon>Annelida</taxon>
        <taxon>Polychaeta</taxon>
        <taxon>Sedentaria</taxon>
        <taxon>Scolecida</taxon>
        <taxon>Capitellidae</taxon>
        <taxon>Capitella</taxon>
    </lineage>
</organism>
<dbReference type="CDD" id="cd18294">
    <property type="entry name" value="BTB_POZ_BTBD19"/>
    <property type="match status" value="1"/>
</dbReference>
<gene>
    <name evidence="2" type="ORF">CAPTEDRAFT_140761</name>
</gene>
<dbReference type="SUPFAM" id="SSF54695">
    <property type="entry name" value="POZ domain"/>
    <property type="match status" value="1"/>
</dbReference>
<dbReference type="Pfam" id="PF07707">
    <property type="entry name" value="BACK"/>
    <property type="match status" value="1"/>
</dbReference>
<dbReference type="InterPro" id="IPR000210">
    <property type="entry name" value="BTB/POZ_dom"/>
</dbReference>
<reference evidence="2 4" key="2">
    <citation type="journal article" date="2013" name="Nature">
        <title>Insights into bilaterian evolution from three spiralian genomes.</title>
        <authorList>
            <person name="Simakov O."/>
            <person name="Marletaz F."/>
            <person name="Cho S.J."/>
            <person name="Edsinger-Gonzales E."/>
            <person name="Havlak P."/>
            <person name="Hellsten U."/>
            <person name="Kuo D.H."/>
            <person name="Larsson T."/>
            <person name="Lv J."/>
            <person name="Arendt D."/>
            <person name="Savage R."/>
            <person name="Osoegawa K."/>
            <person name="de Jong P."/>
            <person name="Grimwood J."/>
            <person name="Chapman J.A."/>
            <person name="Shapiro H."/>
            <person name="Aerts A."/>
            <person name="Otillar R.P."/>
            <person name="Terry A.Y."/>
            <person name="Boore J.L."/>
            <person name="Grigoriev I.V."/>
            <person name="Lindberg D.R."/>
            <person name="Seaver E.C."/>
            <person name="Weisblat D.A."/>
            <person name="Putnam N.H."/>
            <person name="Rokhsar D.S."/>
        </authorList>
    </citation>
    <scope>NUCLEOTIDE SEQUENCE</scope>
    <source>
        <strain evidence="2 4">I ESC-2004</strain>
    </source>
</reference>
<dbReference type="Gene3D" id="3.30.710.10">
    <property type="entry name" value="Potassium Channel Kv1.1, Chain A"/>
    <property type="match status" value="1"/>
</dbReference>
<feature type="domain" description="BTB" evidence="1">
    <location>
        <begin position="1"/>
        <end position="73"/>
    </location>
</feature>
<dbReference type="SMART" id="SM00225">
    <property type="entry name" value="BTB"/>
    <property type="match status" value="1"/>
</dbReference>
<dbReference type="OrthoDB" id="45365at2759"/>
<evidence type="ECO:0000313" key="3">
    <source>
        <dbReference type="EnsemblMetazoa" id="CapteP140761"/>
    </source>
</evidence>
<dbReference type="PANTHER" id="PTHR46965:SF1">
    <property type="entry name" value="BTB_POZ DOMAIN-CONTAINING PROTEIN 19"/>
    <property type="match status" value="1"/>
</dbReference>
<dbReference type="PROSITE" id="PS50097">
    <property type="entry name" value="BTB"/>
    <property type="match status" value="1"/>
</dbReference>
<protein>
    <recommendedName>
        <fullName evidence="1">BTB domain-containing protein</fullName>
    </recommendedName>
</protein>
<keyword evidence="4" id="KW-1185">Reference proteome</keyword>
<dbReference type="EMBL" id="AMQN01008506">
    <property type="status" value="NOT_ANNOTATED_CDS"/>
    <property type="molecule type" value="Genomic_DNA"/>
</dbReference>
<dbReference type="Pfam" id="PF00651">
    <property type="entry name" value="BTB"/>
    <property type="match status" value="1"/>
</dbReference>